<evidence type="ECO:0000256" key="2">
    <source>
        <dbReference type="SAM" id="Phobius"/>
    </source>
</evidence>
<organism evidence="3 4">
    <name type="scientific">Hydrococcus rivularis NIES-593</name>
    <dbReference type="NCBI Taxonomy" id="1921803"/>
    <lineage>
        <taxon>Bacteria</taxon>
        <taxon>Bacillati</taxon>
        <taxon>Cyanobacteriota</taxon>
        <taxon>Cyanophyceae</taxon>
        <taxon>Pleurocapsales</taxon>
        <taxon>Hydrococcaceae</taxon>
        <taxon>Hydrococcus</taxon>
    </lineage>
</organism>
<accession>A0A1U7HAX0</accession>
<keyword evidence="4" id="KW-1185">Reference proteome</keyword>
<feature type="transmembrane region" description="Helical" evidence="2">
    <location>
        <begin position="6"/>
        <end position="22"/>
    </location>
</feature>
<feature type="compositionally biased region" description="Polar residues" evidence="1">
    <location>
        <begin position="101"/>
        <end position="124"/>
    </location>
</feature>
<keyword evidence="2" id="KW-1133">Transmembrane helix</keyword>
<keyword evidence="2" id="KW-0812">Transmembrane</keyword>
<dbReference type="EMBL" id="MRCB01000027">
    <property type="protein sequence ID" value="OKH20704.1"/>
    <property type="molecule type" value="Genomic_DNA"/>
</dbReference>
<name>A0A1U7HAX0_9CYAN</name>
<dbReference type="AlphaFoldDB" id="A0A1U7HAX0"/>
<protein>
    <submittedName>
        <fullName evidence="3">Uncharacterized protein</fullName>
    </submittedName>
</protein>
<proteinExistence type="predicted"/>
<reference evidence="3 4" key="1">
    <citation type="submission" date="2016-11" db="EMBL/GenBank/DDBJ databases">
        <title>Draft Genome Sequences of Nine Cyanobacterial Strains from Diverse Habitats.</title>
        <authorList>
            <person name="Zhu T."/>
            <person name="Hou S."/>
            <person name="Lu X."/>
            <person name="Hess W.R."/>
        </authorList>
    </citation>
    <scope>NUCLEOTIDE SEQUENCE [LARGE SCALE GENOMIC DNA]</scope>
    <source>
        <strain evidence="3 4">NIES-593</strain>
    </source>
</reference>
<evidence type="ECO:0000313" key="4">
    <source>
        <dbReference type="Proteomes" id="UP000186868"/>
    </source>
</evidence>
<dbReference type="Proteomes" id="UP000186868">
    <property type="component" value="Unassembled WGS sequence"/>
</dbReference>
<dbReference type="STRING" id="1921803.NIES593_17780"/>
<dbReference type="RefSeq" id="WP_073600862.1">
    <property type="nucleotide sequence ID" value="NZ_MRCB01000027.1"/>
</dbReference>
<evidence type="ECO:0000256" key="1">
    <source>
        <dbReference type="SAM" id="MobiDB-lite"/>
    </source>
</evidence>
<comment type="caution">
    <text evidence="3">The sequence shown here is derived from an EMBL/GenBank/DDBJ whole genome shotgun (WGS) entry which is preliminary data.</text>
</comment>
<evidence type="ECO:0000313" key="3">
    <source>
        <dbReference type="EMBL" id="OKH20704.1"/>
    </source>
</evidence>
<keyword evidence="2" id="KW-0472">Membrane</keyword>
<sequence length="146" mass="16101">METIYIVGTVVVGIIVLVFLLRDRLSELFIRASSQGEAELKVTAAKRKPQKLITQNPYSVDISGNNLIGKNKVAVKRDQTKITGNTAFGENQIEVSLPEQAASTSSPTRSEHTSNLQPPQNYLPETSKKPLEAELITEIQVEPEQQ</sequence>
<feature type="region of interest" description="Disordered" evidence="1">
    <location>
        <begin position="93"/>
        <end position="131"/>
    </location>
</feature>
<gene>
    <name evidence="3" type="ORF">NIES593_17780</name>
</gene>